<keyword evidence="2" id="KW-0472">Membrane</keyword>
<proteinExistence type="predicted"/>
<evidence type="ECO:0000256" key="2">
    <source>
        <dbReference type="SAM" id="Phobius"/>
    </source>
</evidence>
<dbReference type="AlphaFoldDB" id="A0A084ADJ9"/>
<evidence type="ECO:0008006" key="8">
    <source>
        <dbReference type="Google" id="ProtNLM"/>
    </source>
</evidence>
<comment type="caution">
    <text evidence="6">The sequence shown here is derived from an EMBL/GenBank/DDBJ whole genome shotgun (WGS) entry which is preliminary data.</text>
</comment>
<feature type="domain" description="WxL Interacting Protein host binding" evidence="5">
    <location>
        <begin position="160"/>
        <end position="321"/>
    </location>
</feature>
<dbReference type="PATRIC" id="fig|1415168.3.peg.539"/>
<evidence type="ECO:0000259" key="4">
    <source>
        <dbReference type="Pfam" id="PF06030"/>
    </source>
</evidence>
<feature type="coiled-coil region" evidence="1">
    <location>
        <begin position="355"/>
        <end position="387"/>
    </location>
</feature>
<dbReference type="EMBL" id="AZSI01000009">
    <property type="protein sequence ID" value="KEY63378.1"/>
    <property type="molecule type" value="Genomic_DNA"/>
</dbReference>
<keyword evidence="2" id="KW-0812">Transmembrane</keyword>
<dbReference type="Pfam" id="PF11797">
    <property type="entry name" value="WxLIP_HBD"/>
    <property type="match status" value="1"/>
</dbReference>
<evidence type="ECO:0000259" key="5">
    <source>
        <dbReference type="Pfam" id="PF11797"/>
    </source>
</evidence>
<keyword evidence="3" id="KW-0732">Signal</keyword>
<protein>
    <recommendedName>
        <fullName evidence="8">Cell surface protein</fullName>
    </recommendedName>
</protein>
<dbReference type="Proteomes" id="UP000028401">
    <property type="component" value="Unassembled WGS sequence"/>
</dbReference>
<reference evidence="6 7" key="1">
    <citation type="submission" date="2014-06" db="EMBL/GenBank/DDBJ databases">
        <title>Draft genome sequence of the putrescine producing strain Lactococcus lactis subsp cremoris GE214.</title>
        <authorList>
            <person name="Ladero V."/>
            <person name="Linares D.M."/>
            <person name="del Rio B."/>
            <person name="Mayo B."/>
            <person name="Martin M.C."/>
            <person name="Fernandez M."/>
            <person name="Alvarez M.A."/>
        </authorList>
    </citation>
    <scope>NUCLEOTIDE SEQUENCE [LARGE SCALE GENOMIC DNA]</scope>
    <source>
        <strain evidence="6 7">GE214</strain>
    </source>
</reference>
<gene>
    <name evidence="6" type="ORF">U725_00511</name>
</gene>
<accession>A0A084ADJ9</accession>
<evidence type="ECO:0000256" key="1">
    <source>
        <dbReference type="SAM" id="Coils"/>
    </source>
</evidence>
<keyword evidence="1" id="KW-0175">Coiled coil</keyword>
<dbReference type="Pfam" id="PF06030">
    <property type="entry name" value="WxLIP_PGBD"/>
    <property type="match status" value="1"/>
</dbReference>
<feature type="domain" description="WxL Interacting Protein peptidoglycan binding" evidence="4">
    <location>
        <begin position="30"/>
        <end position="149"/>
    </location>
</feature>
<dbReference type="RefSeq" id="WP_042747789.1">
    <property type="nucleotide sequence ID" value="NZ_AZSI01000009.1"/>
</dbReference>
<name>A0A084ADJ9_LACLC</name>
<keyword evidence="2" id="KW-1133">Transmembrane helix</keyword>
<feature type="transmembrane region" description="Helical" evidence="2">
    <location>
        <begin position="333"/>
        <end position="354"/>
    </location>
</feature>
<evidence type="ECO:0000313" key="6">
    <source>
        <dbReference type="EMBL" id="KEY63378.1"/>
    </source>
</evidence>
<feature type="signal peptide" evidence="3">
    <location>
        <begin position="1"/>
        <end position="25"/>
    </location>
</feature>
<evidence type="ECO:0000256" key="3">
    <source>
        <dbReference type="SAM" id="SignalP"/>
    </source>
</evidence>
<sequence>MKKLQLFLSSIFIILCFGGAQVAFGQTDDYTVKPIIPENQTNKDLGYFDITLGAGKEQTLQVELSNNTEQEMKIDLALSSAATNINGLVVYEPTEIEADRSLKYNLKDYVTSPRIVTLAPLTRQKIDIKVKMPNESFDGQIAGGITFSKEGQNDKKADSEGITVKNTYSYTIALLMKQNENEVSPDLKLTKISPGQINGRNVINVNLQNSKMAYINTMNVKATIKGITNSDIAYSYSNPMMQMAPNTNFDLPMPTSNQSAATRVSEPLKAGKYRLQLIVNARTDSQGKYEAKVDDKNERYKYQWTFDQEFTISDNQAQKLNDSDPTVKKEKDWTWLLFILGLMLIILFFILIIWKRRKKSQREEEEKQVLREKIEAQEKIIDDLNKK</sequence>
<dbReference type="InterPro" id="IPR010317">
    <property type="entry name" value="WxLIP_PGBD"/>
</dbReference>
<evidence type="ECO:0000313" key="7">
    <source>
        <dbReference type="Proteomes" id="UP000028401"/>
    </source>
</evidence>
<organism evidence="6 7">
    <name type="scientific">Lactococcus cremoris subsp. cremoris GE214</name>
    <dbReference type="NCBI Taxonomy" id="1415168"/>
    <lineage>
        <taxon>Bacteria</taxon>
        <taxon>Bacillati</taxon>
        <taxon>Bacillota</taxon>
        <taxon>Bacilli</taxon>
        <taxon>Lactobacillales</taxon>
        <taxon>Streptococcaceae</taxon>
        <taxon>Lactococcus</taxon>
        <taxon>Lactococcus cremoris subsp. cremoris</taxon>
    </lineage>
</organism>
<dbReference type="InterPro" id="IPR021759">
    <property type="entry name" value="WxLIP_HBD"/>
</dbReference>
<feature type="chain" id="PRO_5001770745" description="Cell surface protein" evidence="3">
    <location>
        <begin position="26"/>
        <end position="387"/>
    </location>
</feature>